<feature type="region of interest" description="Disordered" evidence="1">
    <location>
        <begin position="86"/>
        <end position="116"/>
    </location>
</feature>
<evidence type="ECO:0000313" key="3">
    <source>
        <dbReference type="EMBL" id="SQF88946.1"/>
    </source>
</evidence>
<feature type="transmembrane region" description="Helical" evidence="2">
    <location>
        <begin position="39"/>
        <end position="62"/>
    </location>
</feature>
<proteinExistence type="predicted"/>
<keyword evidence="2" id="KW-0472">Membrane</keyword>
<feature type="transmembrane region" description="Helical" evidence="2">
    <location>
        <begin position="135"/>
        <end position="157"/>
    </location>
</feature>
<evidence type="ECO:0000256" key="1">
    <source>
        <dbReference type="SAM" id="MobiDB-lite"/>
    </source>
</evidence>
<evidence type="ECO:0000256" key="2">
    <source>
        <dbReference type="SAM" id="Phobius"/>
    </source>
</evidence>
<gene>
    <name evidence="3" type="ORF">NCTC10038_00309</name>
</gene>
<sequence length="196" mass="21314">MEFGATDLGGPKNASPSQATTPDANLTNELIRRKVYSRWFALCALAVMMISAVGCLVFSLYVGSHYLNQIDRDTERRIKAEETALVESQKHDVAAPQKNGEPGKNQAKEKAKASTAQSGSIVTAENPYLKFFAPLIPASFSSALAIILFITIARFVTNFERMGSEGKDRDQTEDYGAIAALVQEIGKLIQNLRGKG</sequence>
<name>A0A8B4I1D5_PSEFL</name>
<organism evidence="3 4">
    <name type="scientific">Pseudomonas fluorescens</name>
    <dbReference type="NCBI Taxonomy" id="294"/>
    <lineage>
        <taxon>Bacteria</taxon>
        <taxon>Pseudomonadati</taxon>
        <taxon>Pseudomonadota</taxon>
        <taxon>Gammaproteobacteria</taxon>
        <taxon>Pseudomonadales</taxon>
        <taxon>Pseudomonadaceae</taxon>
        <taxon>Pseudomonas</taxon>
    </lineage>
</organism>
<evidence type="ECO:0000313" key="4">
    <source>
        <dbReference type="Proteomes" id="UP000248640"/>
    </source>
</evidence>
<keyword evidence="2" id="KW-1133">Transmembrane helix</keyword>
<accession>A0A8B4I1D5</accession>
<dbReference type="AlphaFoldDB" id="A0A8B4I1D5"/>
<keyword evidence="2" id="KW-0812">Transmembrane</keyword>
<feature type="region of interest" description="Disordered" evidence="1">
    <location>
        <begin position="1"/>
        <end position="22"/>
    </location>
</feature>
<reference evidence="3 4" key="1">
    <citation type="submission" date="2018-06" db="EMBL/GenBank/DDBJ databases">
        <authorList>
            <consortium name="Pathogen Informatics"/>
            <person name="Doyle S."/>
        </authorList>
    </citation>
    <scope>NUCLEOTIDE SEQUENCE [LARGE SCALE GENOMIC DNA]</scope>
    <source>
        <strain evidence="3 4">NCTC10038</strain>
    </source>
</reference>
<dbReference type="EMBL" id="LS483372">
    <property type="protein sequence ID" value="SQF88946.1"/>
    <property type="molecule type" value="Genomic_DNA"/>
</dbReference>
<dbReference type="Proteomes" id="UP000248640">
    <property type="component" value="Chromosome 1"/>
</dbReference>
<protein>
    <recommendedName>
        <fullName evidence="5">Transmembrane protein</fullName>
    </recommendedName>
</protein>
<evidence type="ECO:0008006" key="5">
    <source>
        <dbReference type="Google" id="ProtNLM"/>
    </source>
</evidence>